<evidence type="ECO:0000313" key="1">
    <source>
        <dbReference type="EMBL" id="KIM22286.1"/>
    </source>
</evidence>
<proteinExistence type="predicted"/>
<accession>A0A0C3ASN0</accession>
<keyword evidence="2" id="KW-1185">Reference proteome</keyword>
<dbReference type="HOGENOM" id="CLU_1876708_0_0_1"/>
<dbReference type="Proteomes" id="UP000054097">
    <property type="component" value="Unassembled WGS sequence"/>
</dbReference>
<organism evidence="1 2">
    <name type="scientific">Serendipita vermifera MAFF 305830</name>
    <dbReference type="NCBI Taxonomy" id="933852"/>
    <lineage>
        <taxon>Eukaryota</taxon>
        <taxon>Fungi</taxon>
        <taxon>Dikarya</taxon>
        <taxon>Basidiomycota</taxon>
        <taxon>Agaricomycotina</taxon>
        <taxon>Agaricomycetes</taxon>
        <taxon>Sebacinales</taxon>
        <taxon>Serendipitaceae</taxon>
        <taxon>Serendipita</taxon>
    </lineage>
</organism>
<protein>
    <submittedName>
        <fullName evidence="1">Uncharacterized protein</fullName>
    </submittedName>
</protein>
<evidence type="ECO:0000313" key="2">
    <source>
        <dbReference type="Proteomes" id="UP000054097"/>
    </source>
</evidence>
<dbReference type="AlphaFoldDB" id="A0A0C3ASN0"/>
<name>A0A0C3ASN0_SERVB</name>
<dbReference type="EMBL" id="KN824359">
    <property type="protein sequence ID" value="KIM22286.1"/>
    <property type="molecule type" value="Genomic_DNA"/>
</dbReference>
<gene>
    <name evidence="1" type="ORF">M408DRAFT_291652</name>
</gene>
<reference evidence="2" key="2">
    <citation type="submission" date="2015-01" db="EMBL/GenBank/DDBJ databases">
        <title>Evolutionary Origins and Diversification of the Mycorrhizal Mutualists.</title>
        <authorList>
            <consortium name="DOE Joint Genome Institute"/>
            <consortium name="Mycorrhizal Genomics Consortium"/>
            <person name="Kohler A."/>
            <person name="Kuo A."/>
            <person name="Nagy L.G."/>
            <person name="Floudas D."/>
            <person name="Copeland A."/>
            <person name="Barry K.W."/>
            <person name="Cichocki N."/>
            <person name="Veneault-Fourrey C."/>
            <person name="LaButti K."/>
            <person name="Lindquist E.A."/>
            <person name="Lipzen A."/>
            <person name="Lundell T."/>
            <person name="Morin E."/>
            <person name="Murat C."/>
            <person name="Riley R."/>
            <person name="Ohm R."/>
            <person name="Sun H."/>
            <person name="Tunlid A."/>
            <person name="Henrissat B."/>
            <person name="Grigoriev I.V."/>
            <person name="Hibbett D.S."/>
            <person name="Martin F."/>
        </authorList>
    </citation>
    <scope>NUCLEOTIDE SEQUENCE [LARGE SCALE GENOMIC DNA]</scope>
    <source>
        <strain evidence="2">MAFF 305830</strain>
    </source>
</reference>
<sequence>MTRFLPVPRNILFQDASPTRANQHKMQYHKANDIPLRALYCSLLCRSQMLMKAFLRAVFFGAKDNNVSYTKTGTGPCSHNHAPVERGQKGGCIVHKYASVESLYECQKRDREALVLASSLSCLHQLSRLPMKVVCR</sequence>
<reference evidence="1 2" key="1">
    <citation type="submission" date="2014-04" db="EMBL/GenBank/DDBJ databases">
        <authorList>
            <consortium name="DOE Joint Genome Institute"/>
            <person name="Kuo A."/>
            <person name="Zuccaro A."/>
            <person name="Kohler A."/>
            <person name="Nagy L.G."/>
            <person name="Floudas D."/>
            <person name="Copeland A."/>
            <person name="Barry K.W."/>
            <person name="Cichocki N."/>
            <person name="Veneault-Fourrey C."/>
            <person name="LaButti K."/>
            <person name="Lindquist E.A."/>
            <person name="Lipzen A."/>
            <person name="Lundell T."/>
            <person name="Morin E."/>
            <person name="Murat C."/>
            <person name="Sun H."/>
            <person name="Tunlid A."/>
            <person name="Henrissat B."/>
            <person name="Grigoriev I.V."/>
            <person name="Hibbett D.S."/>
            <person name="Martin F."/>
            <person name="Nordberg H.P."/>
            <person name="Cantor M.N."/>
            <person name="Hua S.X."/>
        </authorList>
    </citation>
    <scope>NUCLEOTIDE SEQUENCE [LARGE SCALE GENOMIC DNA]</scope>
    <source>
        <strain evidence="1 2">MAFF 305830</strain>
    </source>
</reference>